<dbReference type="Gene3D" id="3.10.20.30">
    <property type="match status" value="1"/>
</dbReference>
<dbReference type="InterPro" id="IPR012675">
    <property type="entry name" value="Beta-grasp_dom_sf"/>
</dbReference>
<dbReference type="AlphaFoldDB" id="A0A0K2RW99"/>
<sequence length="70" mass="8325">MENKIKIFLNEQPYLINDIIDVEKLLAYFNYDTYLVVLEYNGIIYSKQDWNKIFLKENDKFEIITIVGGG</sequence>
<dbReference type="Pfam" id="PF02597">
    <property type="entry name" value="ThiS"/>
    <property type="match status" value="1"/>
</dbReference>
<dbReference type="NCBIfam" id="TIGR01683">
    <property type="entry name" value="thiS"/>
    <property type="match status" value="1"/>
</dbReference>
<reference evidence="1" key="1">
    <citation type="journal article" date="2016" name="Curr. Genet.">
        <title>Sequencing and analysis of the complete organellar genomes of Parmales, a closely related group to Bacillariophyta (diatoms).</title>
        <authorList>
            <person name="Tajima N."/>
            <person name="Saitoh K."/>
            <person name="Sato S."/>
            <person name="Maruyama F."/>
            <person name="Ichinomiya M."/>
            <person name="Yoshikawa S."/>
            <person name="Kurokawa K."/>
            <person name="Ohta H."/>
            <person name="Tabata S."/>
            <person name="Kuwata A."/>
            <person name="Sato N."/>
        </authorList>
    </citation>
    <scope>NUCLEOTIDE SEQUENCE</scope>
</reference>
<dbReference type="PANTHER" id="PTHR34472">
    <property type="entry name" value="SULFUR CARRIER PROTEIN THIS"/>
    <property type="match status" value="1"/>
</dbReference>
<gene>
    <name evidence="1" type="primary">thiS</name>
</gene>
<dbReference type="GeneID" id="25398313"/>
<dbReference type="PANTHER" id="PTHR34472:SF1">
    <property type="entry name" value="SULFUR CARRIER PROTEIN THIS"/>
    <property type="match status" value="1"/>
</dbReference>
<keyword evidence="1" id="KW-0150">Chloroplast</keyword>
<keyword evidence="1" id="KW-0934">Plastid</keyword>
<organism evidence="1">
    <name type="scientific">Triparma laevis</name>
    <dbReference type="NCBI Taxonomy" id="1534972"/>
    <lineage>
        <taxon>Eukaryota</taxon>
        <taxon>Sar</taxon>
        <taxon>Stramenopiles</taxon>
        <taxon>Ochrophyta</taxon>
        <taxon>Bolidophyceae</taxon>
        <taxon>Parmales</taxon>
        <taxon>Triparmaceae</taxon>
        <taxon>Triparma</taxon>
    </lineage>
</organism>
<dbReference type="InterPro" id="IPR010035">
    <property type="entry name" value="Thi_S"/>
</dbReference>
<protein>
    <submittedName>
        <fullName evidence="1">Thiamine biosynthesis protein</fullName>
    </submittedName>
</protein>
<dbReference type="InterPro" id="IPR016155">
    <property type="entry name" value="Mopterin_synth/thiamin_S_b"/>
</dbReference>
<dbReference type="CDD" id="cd00565">
    <property type="entry name" value="Ubl_ThiS"/>
    <property type="match status" value="1"/>
</dbReference>
<dbReference type="InterPro" id="IPR003749">
    <property type="entry name" value="ThiS/MoaD-like"/>
</dbReference>
<dbReference type="SUPFAM" id="SSF54285">
    <property type="entry name" value="MoaD/ThiS"/>
    <property type="match status" value="1"/>
</dbReference>
<evidence type="ECO:0000313" key="1">
    <source>
        <dbReference type="EMBL" id="BAS19098.1"/>
    </source>
</evidence>
<dbReference type="EMBL" id="AP014625">
    <property type="protein sequence ID" value="BAS19098.1"/>
    <property type="molecule type" value="Genomic_DNA"/>
</dbReference>
<proteinExistence type="predicted"/>
<accession>A0A0K2RW99</accession>
<geneLocation type="chloroplast" evidence="1"/>
<name>A0A0K2RW99_9STRA</name>
<dbReference type="RefSeq" id="YP_009163644.1">
    <property type="nucleotide sequence ID" value="NC_027746.1"/>
</dbReference>